<dbReference type="EMBL" id="SDPP02000001">
    <property type="protein sequence ID" value="KAA1379670.1"/>
    <property type="molecule type" value="Genomic_DNA"/>
</dbReference>
<proteinExistence type="predicted"/>
<feature type="chain" id="PRO_5024799280" description="Flp pilus assembly protein RcpC/CpaB domain-containing protein" evidence="1">
    <location>
        <begin position="27"/>
        <end position="224"/>
    </location>
</feature>
<dbReference type="RefSeq" id="WP_129179397.1">
    <property type="nucleotide sequence ID" value="NZ_JAGIOG010000001.1"/>
</dbReference>
<gene>
    <name evidence="3" type="ORF">ESP62_000110</name>
</gene>
<dbReference type="OrthoDB" id="5182178at2"/>
<keyword evidence="1" id="KW-0732">Signal</keyword>
<accession>A0A641ANK8</accession>
<dbReference type="AlphaFoldDB" id="A0A641ANK8"/>
<evidence type="ECO:0000256" key="1">
    <source>
        <dbReference type="SAM" id="SignalP"/>
    </source>
</evidence>
<feature type="signal peptide" evidence="1">
    <location>
        <begin position="1"/>
        <end position="26"/>
    </location>
</feature>
<feature type="domain" description="Flp pilus assembly protein RcpC/CpaB" evidence="2">
    <location>
        <begin position="114"/>
        <end position="204"/>
    </location>
</feature>
<evidence type="ECO:0000313" key="4">
    <source>
        <dbReference type="Proteomes" id="UP001515100"/>
    </source>
</evidence>
<evidence type="ECO:0000313" key="3">
    <source>
        <dbReference type="EMBL" id="KAA1379670.1"/>
    </source>
</evidence>
<evidence type="ECO:0000259" key="2">
    <source>
        <dbReference type="Pfam" id="PF16976"/>
    </source>
</evidence>
<comment type="caution">
    <text evidence="3">The sequence shown here is derived from an EMBL/GenBank/DDBJ whole genome shotgun (WGS) entry which is preliminary data.</text>
</comment>
<sequence length="224" mass="22754">MKKQFIIIGMAALLAVLGIAALIAYANDADDRAFEGTEMVDVVRATTEVPARTTAADLVGKTETVKVPRAALVPGALSSLDDAQGLVTSVALVPGDQLSTAKLSEPDDVKAGTTVPKGMQELTIPVDGARLVGGAVKSGDRVGVIANFSGQTANPINGLLVLKVDSGAVGSDGAAGTLITVAVNTLDAEKLVNTIEFGTIWLTLQNDDTETGGGKTITSKDVAP</sequence>
<dbReference type="InterPro" id="IPR031571">
    <property type="entry name" value="RcpC_dom"/>
</dbReference>
<dbReference type="Proteomes" id="UP001515100">
    <property type="component" value="Unassembled WGS sequence"/>
</dbReference>
<keyword evidence="4" id="KW-1185">Reference proteome</keyword>
<protein>
    <recommendedName>
        <fullName evidence="2">Flp pilus assembly protein RcpC/CpaB domain-containing protein</fullName>
    </recommendedName>
</protein>
<dbReference type="CDD" id="cd11614">
    <property type="entry name" value="SAF_CpaB_FlgA_like"/>
    <property type="match status" value="1"/>
</dbReference>
<organism evidence="3 4">
    <name type="scientific">Aeromicrobium fastidiosum</name>
    <dbReference type="NCBI Taxonomy" id="52699"/>
    <lineage>
        <taxon>Bacteria</taxon>
        <taxon>Bacillati</taxon>
        <taxon>Actinomycetota</taxon>
        <taxon>Actinomycetes</taxon>
        <taxon>Propionibacteriales</taxon>
        <taxon>Nocardioidaceae</taxon>
        <taxon>Aeromicrobium</taxon>
    </lineage>
</organism>
<dbReference type="Pfam" id="PF16976">
    <property type="entry name" value="RcpC"/>
    <property type="match status" value="1"/>
</dbReference>
<name>A0A641ANK8_9ACTN</name>
<reference evidence="3" key="1">
    <citation type="submission" date="2019-09" db="EMBL/GenBank/DDBJ databases">
        <authorList>
            <person name="Li J."/>
        </authorList>
    </citation>
    <scope>NUCLEOTIDE SEQUENCE [LARGE SCALE GENOMIC DNA]</scope>
    <source>
        <strain evidence="3">NRBC 14897</strain>
    </source>
</reference>